<accession>A0A4C2ADC8</accession>
<comment type="caution">
    <text evidence="1">The sequence shown here is derived from an EMBL/GenBank/DDBJ whole genome shotgun (WGS) entry which is preliminary data.</text>
</comment>
<organism evidence="1 2">
    <name type="scientific">Eumeta variegata</name>
    <name type="common">Bagworm moth</name>
    <name type="synonym">Eumeta japonica</name>
    <dbReference type="NCBI Taxonomy" id="151549"/>
    <lineage>
        <taxon>Eukaryota</taxon>
        <taxon>Metazoa</taxon>
        <taxon>Ecdysozoa</taxon>
        <taxon>Arthropoda</taxon>
        <taxon>Hexapoda</taxon>
        <taxon>Insecta</taxon>
        <taxon>Pterygota</taxon>
        <taxon>Neoptera</taxon>
        <taxon>Endopterygota</taxon>
        <taxon>Lepidoptera</taxon>
        <taxon>Glossata</taxon>
        <taxon>Ditrysia</taxon>
        <taxon>Tineoidea</taxon>
        <taxon>Psychidae</taxon>
        <taxon>Oiketicinae</taxon>
        <taxon>Eumeta</taxon>
    </lineage>
</organism>
<sequence length="70" mass="7765">MTPLIPRPSDVTSARAAIRGCEPALDDLLHQFICQRRPVEWDPASTDNRNLYDFECESNSVCTGVGEDSP</sequence>
<gene>
    <name evidence="1" type="ORF">EVAR_91215_1</name>
</gene>
<dbReference type="EMBL" id="BGZK01003060">
    <property type="protein sequence ID" value="GBP98078.1"/>
    <property type="molecule type" value="Genomic_DNA"/>
</dbReference>
<name>A0A4C2ADC8_EUMVA</name>
<dbReference type="AlphaFoldDB" id="A0A4C2ADC8"/>
<evidence type="ECO:0000313" key="1">
    <source>
        <dbReference type="EMBL" id="GBP98078.1"/>
    </source>
</evidence>
<dbReference type="Proteomes" id="UP000299102">
    <property type="component" value="Unassembled WGS sequence"/>
</dbReference>
<proteinExistence type="predicted"/>
<reference evidence="1 2" key="1">
    <citation type="journal article" date="2019" name="Commun. Biol.">
        <title>The bagworm genome reveals a unique fibroin gene that provides high tensile strength.</title>
        <authorList>
            <person name="Kono N."/>
            <person name="Nakamura H."/>
            <person name="Ohtoshi R."/>
            <person name="Tomita M."/>
            <person name="Numata K."/>
            <person name="Arakawa K."/>
        </authorList>
    </citation>
    <scope>NUCLEOTIDE SEQUENCE [LARGE SCALE GENOMIC DNA]</scope>
</reference>
<keyword evidence="2" id="KW-1185">Reference proteome</keyword>
<evidence type="ECO:0000313" key="2">
    <source>
        <dbReference type="Proteomes" id="UP000299102"/>
    </source>
</evidence>
<protein>
    <submittedName>
        <fullName evidence="1">Uncharacterized protein</fullName>
    </submittedName>
</protein>